<dbReference type="InterPro" id="IPR006059">
    <property type="entry name" value="SBP"/>
</dbReference>
<evidence type="ECO:0000313" key="2">
    <source>
        <dbReference type="EMBL" id="OZG61972.1"/>
    </source>
</evidence>
<dbReference type="Proteomes" id="UP000216352">
    <property type="component" value="Unassembled WGS sequence"/>
</dbReference>
<dbReference type="RefSeq" id="WP_072726979.1">
    <property type="nucleotide sequence ID" value="NZ_BDIS01000028.1"/>
</dbReference>
<comment type="caution">
    <text evidence="2">The sequence shown here is derived from an EMBL/GenBank/DDBJ whole genome shotgun (WGS) entry which is preliminary data.</text>
</comment>
<dbReference type="STRING" id="1603886.GCA_001895165_02143"/>
<gene>
    <name evidence="2" type="ORF">BLEM_1281</name>
</gene>
<reference evidence="2 3" key="1">
    <citation type="journal article" date="2017" name="BMC Genomics">
        <title>Comparative genomic and phylogenomic analyses of the Bifidobacteriaceae family.</title>
        <authorList>
            <person name="Lugli G.A."/>
            <person name="Milani C."/>
            <person name="Turroni F."/>
            <person name="Duranti S."/>
            <person name="Mancabelli L."/>
            <person name="Mangifesta M."/>
            <person name="Ferrario C."/>
            <person name="Modesto M."/>
            <person name="Mattarelli P."/>
            <person name="Jiri K."/>
            <person name="van Sinderen D."/>
            <person name="Ventura M."/>
        </authorList>
    </citation>
    <scope>NUCLEOTIDE SEQUENCE [LARGE SCALE GENOMIC DNA]</scope>
    <source>
        <strain evidence="2 3">DSM 28807</strain>
    </source>
</reference>
<dbReference type="EMBL" id="MWWX01000007">
    <property type="protein sequence ID" value="OZG61972.1"/>
    <property type="molecule type" value="Genomic_DNA"/>
</dbReference>
<protein>
    <submittedName>
        <fullName evidence="2">ABC transporter substrate-binding protein</fullName>
    </submittedName>
</protein>
<keyword evidence="1" id="KW-0732">Signal</keyword>
<feature type="signal peptide" evidence="1">
    <location>
        <begin position="1"/>
        <end position="21"/>
    </location>
</feature>
<dbReference type="Pfam" id="PF01547">
    <property type="entry name" value="SBP_bac_1"/>
    <property type="match status" value="1"/>
</dbReference>
<sequence>MKSLKKAFAAGLAAATMLSMAACGSSSSAQGTDESDEQITLNVWAWEPTLTDVAEAFEEENPNITIEITNAGTADDQYKALNNAISAGNGAPDVAQVEYYAISQYALNGSLLDLSDLGASEYDDFYTPGTWSSVNVNDGIYGLPMDSGPMALFYNKAIFDQAGVTEPPTTMDEYYEAAKKIHALGDDYYITADSGEAYVEELMIWIAGGHPFKVDGENIEIDLLNDSGYQTFKEYWQKMIDEGLIDTKTVRWSDEWSRSLNEGTLASLTIGAWMASMLDDNAPDQSGNWRVAATPQFDADNVSNAEDGGSTLGIMASSDKVEAAWKFIDFASHSDEGIKIRVDQGQFPADKATLASDDFKNKTDAYFGDQKFNEVLSEAADTVNTEWQFLPYDVYARSIFGDSAGQAAVGGTTFDEGYQTWEDQLKQYGVDQGYTVQ</sequence>
<proteinExistence type="predicted"/>
<dbReference type="SUPFAM" id="SSF53850">
    <property type="entry name" value="Periplasmic binding protein-like II"/>
    <property type="match status" value="1"/>
</dbReference>
<evidence type="ECO:0000313" key="3">
    <source>
        <dbReference type="Proteomes" id="UP000216352"/>
    </source>
</evidence>
<dbReference type="OrthoDB" id="2515046at2"/>
<dbReference type="PANTHER" id="PTHR43649">
    <property type="entry name" value="ARABINOSE-BINDING PROTEIN-RELATED"/>
    <property type="match status" value="1"/>
</dbReference>
<dbReference type="Gene3D" id="3.40.190.10">
    <property type="entry name" value="Periplasmic binding protein-like II"/>
    <property type="match status" value="1"/>
</dbReference>
<feature type="chain" id="PRO_5043153363" evidence="1">
    <location>
        <begin position="22"/>
        <end position="437"/>
    </location>
</feature>
<name>A0A261FS12_9BIFI</name>
<dbReference type="CDD" id="cd13585">
    <property type="entry name" value="PBP2_TMBP_like"/>
    <property type="match status" value="1"/>
</dbReference>
<keyword evidence="3" id="KW-1185">Reference proteome</keyword>
<accession>A0A261FS12</accession>
<dbReference type="AlphaFoldDB" id="A0A261FS12"/>
<organism evidence="2 3">
    <name type="scientific">Bifidobacterium lemurum</name>
    <dbReference type="NCBI Taxonomy" id="1603886"/>
    <lineage>
        <taxon>Bacteria</taxon>
        <taxon>Bacillati</taxon>
        <taxon>Actinomycetota</taxon>
        <taxon>Actinomycetes</taxon>
        <taxon>Bifidobacteriales</taxon>
        <taxon>Bifidobacteriaceae</taxon>
        <taxon>Bifidobacterium</taxon>
    </lineage>
</organism>
<dbReference type="PROSITE" id="PS51257">
    <property type="entry name" value="PROKAR_LIPOPROTEIN"/>
    <property type="match status" value="1"/>
</dbReference>
<evidence type="ECO:0000256" key="1">
    <source>
        <dbReference type="SAM" id="SignalP"/>
    </source>
</evidence>
<dbReference type="InterPro" id="IPR050490">
    <property type="entry name" value="Bact_solute-bd_prot1"/>
</dbReference>
<dbReference type="PANTHER" id="PTHR43649:SF14">
    <property type="entry name" value="BLR3389 PROTEIN"/>
    <property type="match status" value="1"/>
</dbReference>